<comment type="subcellular location">
    <subcellularLocation>
        <location evidence="2">Mitochondrion matrix</location>
    </subcellularLocation>
</comment>
<dbReference type="PANTHER" id="PTHR11766">
    <property type="entry name" value="TYROSYL-TRNA SYNTHETASE"/>
    <property type="match status" value="1"/>
</dbReference>
<dbReference type="KEGG" id="dan:6494407"/>
<keyword evidence="15" id="KW-1185">Reference proteome</keyword>
<dbReference type="SMR" id="B3MC25"/>
<evidence type="ECO:0000256" key="11">
    <source>
        <dbReference type="ARBA" id="ARBA00023146"/>
    </source>
</evidence>
<evidence type="ECO:0000256" key="10">
    <source>
        <dbReference type="ARBA" id="ARBA00023128"/>
    </source>
</evidence>
<evidence type="ECO:0000256" key="5">
    <source>
        <dbReference type="ARBA" id="ARBA00022598"/>
    </source>
</evidence>
<dbReference type="Gene3D" id="3.40.50.620">
    <property type="entry name" value="HUPs"/>
    <property type="match status" value="1"/>
</dbReference>
<dbReference type="InterPro" id="IPR002307">
    <property type="entry name" value="Tyr-tRNA-ligase"/>
</dbReference>
<dbReference type="Pfam" id="PF00579">
    <property type="entry name" value="tRNA-synt_1b"/>
    <property type="match status" value="1"/>
</dbReference>
<dbReference type="CTD" id="37965"/>
<dbReference type="HOGENOM" id="CLU_024003_0_3_1"/>
<evidence type="ECO:0000256" key="1">
    <source>
        <dbReference type="ARBA" id="ARBA00002025"/>
    </source>
</evidence>
<evidence type="ECO:0000256" key="3">
    <source>
        <dbReference type="ARBA" id="ARBA00005594"/>
    </source>
</evidence>
<dbReference type="GO" id="GO:0003723">
    <property type="term" value="F:RNA binding"/>
    <property type="evidence" value="ECO:0007669"/>
    <property type="project" value="InterPro"/>
</dbReference>
<dbReference type="PANTHER" id="PTHR11766:SF0">
    <property type="entry name" value="TYROSINE--TRNA LIGASE, MITOCHONDRIAL"/>
    <property type="match status" value="1"/>
</dbReference>
<dbReference type="FunFam" id="3.10.290.10:FF:000017">
    <property type="entry name" value="Tyrosine--tRNA ligase"/>
    <property type="match status" value="1"/>
</dbReference>
<dbReference type="InterPro" id="IPR024107">
    <property type="entry name" value="Tyr-tRNA-ligase_bac_1"/>
</dbReference>
<evidence type="ECO:0000256" key="7">
    <source>
        <dbReference type="ARBA" id="ARBA00022840"/>
    </source>
</evidence>
<gene>
    <name evidence="14" type="primary">Dana\GF11543</name>
    <name evidence="14" type="synonym">dana_GLEANR_11592</name>
    <name evidence="14" type="ORF">GF11543</name>
</gene>
<protein>
    <recommendedName>
        <fullName evidence="13">Tyrosine--tRNA ligase</fullName>
        <ecNumber evidence="13">6.1.1.1</ecNumber>
    </recommendedName>
    <alternativeName>
        <fullName evidence="13">Tyrosyl-tRNA synthetase</fullName>
    </alternativeName>
</protein>
<name>B3MC25_DROAN</name>
<comment type="subunit">
    <text evidence="4">Homodimer.</text>
</comment>
<evidence type="ECO:0000256" key="8">
    <source>
        <dbReference type="ARBA" id="ARBA00022917"/>
    </source>
</evidence>
<dbReference type="FunFam" id="3.40.50.620:FF:000107">
    <property type="entry name" value="Tyrosine--tRNA ligase"/>
    <property type="match status" value="1"/>
</dbReference>
<dbReference type="STRING" id="7217.B3MC25"/>
<proteinExistence type="inferred from homology"/>
<evidence type="ECO:0000256" key="2">
    <source>
        <dbReference type="ARBA" id="ARBA00004305"/>
    </source>
</evidence>
<keyword evidence="6 13" id="KW-0547">Nucleotide-binding</keyword>
<dbReference type="InterPro" id="IPR036986">
    <property type="entry name" value="S4_RNA-bd_sf"/>
</dbReference>
<dbReference type="NCBIfam" id="TIGR00234">
    <property type="entry name" value="tyrS"/>
    <property type="match status" value="1"/>
</dbReference>
<dbReference type="Gene3D" id="1.10.240.10">
    <property type="entry name" value="Tyrosyl-Transfer RNA Synthetase"/>
    <property type="match status" value="1"/>
</dbReference>
<keyword evidence="7 13" id="KW-0067">ATP-binding</keyword>
<dbReference type="CDD" id="cd00805">
    <property type="entry name" value="TyrRS_core"/>
    <property type="match status" value="1"/>
</dbReference>
<accession>B3MC25</accession>
<evidence type="ECO:0000313" key="15">
    <source>
        <dbReference type="Proteomes" id="UP000007801"/>
    </source>
</evidence>
<keyword evidence="11 13" id="KW-0030">Aminoacyl-tRNA synthetase</keyword>
<comment type="catalytic activity">
    <reaction evidence="12 13">
        <text>tRNA(Tyr) + L-tyrosine + ATP = L-tyrosyl-tRNA(Tyr) + AMP + diphosphate + H(+)</text>
        <dbReference type="Rhea" id="RHEA:10220"/>
        <dbReference type="Rhea" id="RHEA-COMP:9706"/>
        <dbReference type="Rhea" id="RHEA-COMP:9707"/>
        <dbReference type="ChEBI" id="CHEBI:15378"/>
        <dbReference type="ChEBI" id="CHEBI:30616"/>
        <dbReference type="ChEBI" id="CHEBI:33019"/>
        <dbReference type="ChEBI" id="CHEBI:58315"/>
        <dbReference type="ChEBI" id="CHEBI:78442"/>
        <dbReference type="ChEBI" id="CHEBI:78536"/>
        <dbReference type="ChEBI" id="CHEBI:456215"/>
        <dbReference type="EC" id="6.1.1.1"/>
    </reaction>
</comment>
<dbReference type="InterPro" id="IPR001412">
    <property type="entry name" value="aa-tRNA-synth_I_CS"/>
</dbReference>
<dbReference type="FunCoup" id="B3MC25">
    <property type="interactions" value="1849"/>
</dbReference>
<keyword evidence="5 13" id="KW-0436">Ligase</keyword>
<dbReference type="InterPro" id="IPR024088">
    <property type="entry name" value="Tyr-tRNA-ligase_bac-type"/>
</dbReference>
<dbReference type="Proteomes" id="UP000007801">
    <property type="component" value="Unassembled WGS sequence"/>
</dbReference>
<dbReference type="EMBL" id="CH902619">
    <property type="protein sequence ID" value="EDV37212.1"/>
    <property type="molecule type" value="Genomic_DNA"/>
</dbReference>
<evidence type="ECO:0000256" key="4">
    <source>
        <dbReference type="ARBA" id="ARBA00011738"/>
    </source>
</evidence>
<dbReference type="AlphaFoldDB" id="B3MC25"/>
<sequence>MIPVRTGLLKALRLGSVCSLRHLGQRNLLELTDRGFFQGIFPDTAAPRMKQLFTSGVQSIYAGFDPTADSLHVGNLLVIMGLIHCQRAGHQPIALVGGATGLIGDPSGRKTERNQLGESVIETNLKAIEQQLRQVFENHEQFLWDTRKNPSPLPPLTIVNNADWYKNLQIIDFVANMGRHFRMGSMLSRSSVQSRLDSEDGMSFTEFTYQIFQAYDWLHLLRRHNCCFQMGGSDQTGNLMTGHELISRVERKREVFGLTLPLVTNEEGDKFGKSAGNAVWLDANKTSPFALYQFFLRMADSKVEKLLRLFTFIPLPEIEQLMREHTKEPEKRKAQTLLAEDVTLLVHGESGLRQAERVTNALYKGNVEGLAELNYAEIKQTFQGATVVDLLTEPGMSVLQLAMNAKCFPTETDAVRIINAGGFYVNQKRVQNIAEVITAGIHILRNGVSLLRVGKRNFYIVRWK</sequence>
<dbReference type="OMA" id="YMMAKDS"/>
<dbReference type="PROSITE" id="PS00178">
    <property type="entry name" value="AA_TRNA_LIGASE_I"/>
    <property type="match status" value="1"/>
</dbReference>
<keyword evidence="8 13" id="KW-0648">Protein biosynthesis</keyword>
<dbReference type="EC" id="6.1.1.1" evidence="13"/>
<dbReference type="SUPFAM" id="SSF52374">
    <property type="entry name" value="Nucleotidylyl transferase"/>
    <property type="match status" value="1"/>
</dbReference>
<dbReference type="GeneID" id="6494407"/>
<dbReference type="GO" id="GO:0005829">
    <property type="term" value="C:cytosol"/>
    <property type="evidence" value="ECO:0007669"/>
    <property type="project" value="TreeGrafter"/>
</dbReference>
<dbReference type="GO" id="GO:0005524">
    <property type="term" value="F:ATP binding"/>
    <property type="evidence" value="ECO:0007669"/>
    <property type="project" value="UniProtKB-KW"/>
</dbReference>
<dbReference type="PRINTS" id="PR01040">
    <property type="entry name" value="TRNASYNTHTYR"/>
</dbReference>
<dbReference type="GO" id="GO:0004831">
    <property type="term" value="F:tyrosine-tRNA ligase activity"/>
    <property type="evidence" value="ECO:0007669"/>
    <property type="project" value="UniProtKB-EC"/>
</dbReference>
<dbReference type="GO" id="GO:0006437">
    <property type="term" value="P:tyrosyl-tRNA aminoacylation"/>
    <property type="evidence" value="ECO:0007669"/>
    <property type="project" value="InterPro"/>
</dbReference>
<evidence type="ECO:0000256" key="12">
    <source>
        <dbReference type="ARBA" id="ARBA00048248"/>
    </source>
</evidence>
<keyword evidence="10" id="KW-0496">Mitochondrion</keyword>
<dbReference type="FunFam" id="1.10.240.10:FF:000001">
    <property type="entry name" value="Tyrosine--tRNA ligase"/>
    <property type="match status" value="1"/>
</dbReference>
<comment type="similarity">
    <text evidence="3 13">Belongs to the class-I aminoacyl-tRNA synthetase family.</text>
</comment>
<evidence type="ECO:0000256" key="6">
    <source>
        <dbReference type="ARBA" id="ARBA00022741"/>
    </source>
</evidence>
<dbReference type="eggNOG" id="KOG2623">
    <property type="taxonomic scope" value="Eukaryota"/>
</dbReference>
<evidence type="ECO:0000256" key="13">
    <source>
        <dbReference type="RuleBase" id="RU361234"/>
    </source>
</evidence>
<dbReference type="PhylomeDB" id="B3MC25"/>
<dbReference type="GO" id="GO:0005759">
    <property type="term" value="C:mitochondrial matrix"/>
    <property type="evidence" value="ECO:0007669"/>
    <property type="project" value="UniProtKB-SubCell"/>
</dbReference>
<dbReference type="InParanoid" id="B3MC25"/>
<dbReference type="InterPro" id="IPR002305">
    <property type="entry name" value="aa-tRNA-synth_Ic"/>
</dbReference>
<dbReference type="HAMAP" id="MF_02006">
    <property type="entry name" value="Tyr_tRNA_synth_type1"/>
    <property type="match status" value="1"/>
</dbReference>
<dbReference type="OrthoDB" id="337870at2759"/>
<dbReference type="SUPFAM" id="SSF55174">
    <property type="entry name" value="Alpha-L RNA-binding motif"/>
    <property type="match status" value="1"/>
</dbReference>
<evidence type="ECO:0000256" key="9">
    <source>
        <dbReference type="ARBA" id="ARBA00022946"/>
    </source>
</evidence>
<comment type="function">
    <text evidence="1">Catalyzes the attachment of tyrosine to tRNA(Tyr) in a two-step reaction: tyrosine is first activated by ATP to form Tyr-AMP and then transferred to the acceptor end of tRNA(Tyr).</text>
</comment>
<keyword evidence="9" id="KW-0809">Transit peptide</keyword>
<dbReference type="Gene3D" id="3.10.290.10">
    <property type="entry name" value="RNA-binding S4 domain"/>
    <property type="match status" value="1"/>
</dbReference>
<organism evidence="14 15">
    <name type="scientific">Drosophila ananassae</name>
    <name type="common">Fruit fly</name>
    <dbReference type="NCBI Taxonomy" id="7217"/>
    <lineage>
        <taxon>Eukaryota</taxon>
        <taxon>Metazoa</taxon>
        <taxon>Ecdysozoa</taxon>
        <taxon>Arthropoda</taxon>
        <taxon>Hexapoda</taxon>
        <taxon>Insecta</taxon>
        <taxon>Pterygota</taxon>
        <taxon>Neoptera</taxon>
        <taxon>Endopterygota</taxon>
        <taxon>Diptera</taxon>
        <taxon>Brachycera</taxon>
        <taxon>Muscomorpha</taxon>
        <taxon>Ephydroidea</taxon>
        <taxon>Drosophilidae</taxon>
        <taxon>Drosophila</taxon>
        <taxon>Sophophora</taxon>
    </lineage>
</organism>
<reference evidence="14 15" key="1">
    <citation type="journal article" date="2007" name="Nature">
        <title>Evolution of genes and genomes on the Drosophila phylogeny.</title>
        <authorList>
            <consortium name="Drosophila 12 Genomes Consortium"/>
            <person name="Clark A.G."/>
            <person name="Eisen M.B."/>
            <person name="Smith D.R."/>
            <person name="Bergman C.M."/>
            <person name="Oliver B."/>
            <person name="Markow T.A."/>
            <person name="Kaufman T.C."/>
            <person name="Kellis M."/>
            <person name="Gelbart W."/>
            <person name="Iyer V.N."/>
            <person name="Pollard D.A."/>
            <person name="Sackton T.B."/>
            <person name="Larracuente A.M."/>
            <person name="Singh N.D."/>
            <person name="Abad J.P."/>
            <person name="Abt D.N."/>
            <person name="Adryan B."/>
            <person name="Aguade M."/>
            <person name="Akashi H."/>
            <person name="Anderson W.W."/>
            <person name="Aquadro C.F."/>
            <person name="Ardell D.H."/>
            <person name="Arguello R."/>
            <person name="Artieri C.G."/>
            <person name="Barbash D.A."/>
            <person name="Barker D."/>
            <person name="Barsanti P."/>
            <person name="Batterham P."/>
            <person name="Batzoglou S."/>
            <person name="Begun D."/>
            <person name="Bhutkar A."/>
            <person name="Blanco E."/>
            <person name="Bosak S.A."/>
            <person name="Bradley R.K."/>
            <person name="Brand A.D."/>
            <person name="Brent M.R."/>
            <person name="Brooks A.N."/>
            <person name="Brown R.H."/>
            <person name="Butlin R.K."/>
            <person name="Caggese C."/>
            <person name="Calvi B.R."/>
            <person name="Bernardo de Carvalho A."/>
            <person name="Caspi A."/>
            <person name="Castrezana S."/>
            <person name="Celniker S.E."/>
            <person name="Chang J.L."/>
            <person name="Chapple C."/>
            <person name="Chatterji S."/>
            <person name="Chinwalla A."/>
            <person name="Civetta A."/>
            <person name="Clifton S.W."/>
            <person name="Comeron J.M."/>
            <person name="Costello J.C."/>
            <person name="Coyne J.A."/>
            <person name="Daub J."/>
            <person name="David R.G."/>
            <person name="Delcher A.L."/>
            <person name="Delehaunty K."/>
            <person name="Do C.B."/>
            <person name="Ebling H."/>
            <person name="Edwards K."/>
            <person name="Eickbush T."/>
            <person name="Evans J.D."/>
            <person name="Filipski A."/>
            <person name="Findeiss S."/>
            <person name="Freyhult E."/>
            <person name="Fulton L."/>
            <person name="Fulton R."/>
            <person name="Garcia A.C."/>
            <person name="Gardiner A."/>
            <person name="Garfield D.A."/>
            <person name="Garvin B.E."/>
            <person name="Gibson G."/>
            <person name="Gilbert D."/>
            <person name="Gnerre S."/>
            <person name="Godfrey J."/>
            <person name="Good R."/>
            <person name="Gotea V."/>
            <person name="Gravely B."/>
            <person name="Greenberg A.J."/>
            <person name="Griffiths-Jones S."/>
            <person name="Gross S."/>
            <person name="Guigo R."/>
            <person name="Gustafson E.A."/>
            <person name="Haerty W."/>
            <person name="Hahn M.W."/>
            <person name="Halligan D.L."/>
            <person name="Halpern A.L."/>
            <person name="Halter G.M."/>
            <person name="Han M.V."/>
            <person name="Heger A."/>
            <person name="Hillier L."/>
            <person name="Hinrichs A.S."/>
            <person name="Holmes I."/>
            <person name="Hoskins R.A."/>
            <person name="Hubisz M.J."/>
            <person name="Hultmark D."/>
            <person name="Huntley M.A."/>
            <person name="Jaffe D.B."/>
            <person name="Jagadeeshan S."/>
            <person name="Jeck W.R."/>
            <person name="Johnson J."/>
            <person name="Jones C.D."/>
            <person name="Jordan W.C."/>
            <person name="Karpen G.H."/>
            <person name="Kataoka E."/>
            <person name="Keightley P.D."/>
            <person name="Kheradpour P."/>
            <person name="Kirkness E.F."/>
            <person name="Koerich L.B."/>
            <person name="Kristiansen K."/>
            <person name="Kudrna D."/>
            <person name="Kulathinal R.J."/>
            <person name="Kumar S."/>
            <person name="Kwok R."/>
            <person name="Lander E."/>
            <person name="Langley C.H."/>
            <person name="Lapoint R."/>
            <person name="Lazzaro B.P."/>
            <person name="Lee S.J."/>
            <person name="Levesque L."/>
            <person name="Li R."/>
            <person name="Lin C.F."/>
            <person name="Lin M.F."/>
            <person name="Lindblad-Toh K."/>
            <person name="Llopart A."/>
            <person name="Long M."/>
            <person name="Low L."/>
            <person name="Lozovsky E."/>
            <person name="Lu J."/>
            <person name="Luo M."/>
            <person name="Machado C.A."/>
            <person name="Makalowski W."/>
            <person name="Marzo M."/>
            <person name="Matsuda M."/>
            <person name="Matzkin L."/>
            <person name="McAllister B."/>
            <person name="McBride C.S."/>
            <person name="McKernan B."/>
            <person name="McKernan K."/>
            <person name="Mendez-Lago M."/>
            <person name="Minx P."/>
            <person name="Mollenhauer M.U."/>
            <person name="Montooth K."/>
            <person name="Mount S.M."/>
            <person name="Mu X."/>
            <person name="Myers E."/>
            <person name="Negre B."/>
            <person name="Newfeld S."/>
            <person name="Nielsen R."/>
            <person name="Noor M.A."/>
            <person name="O'Grady P."/>
            <person name="Pachter L."/>
            <person name="Papaceit M."/>
            <person name="Parisi M.J."/>
            <person name="Parisi M."/>
            <person name="Parts L."/>
            <person name="Pedersen J.S."/>
            <person name="Pesole G."/>
            <person name="Phillippy A.M."/>
            <person name="Ponting C.P."/>
            <person name="Pop M."/>
            <person name="Porcelli D."/>
            <person name="Powell J.R."/>
            <person name="Prohaska S."/>
            <person name="Pruitt K."/>
            <person name="Puig M."/>
            <person name="Quesneville H."/>
            <person name="Ram K.R."/>
            <person name="Rand D."/>
            <person name="Rasmussen M.D."/>
            <person name="Reed L.K."/>
            <person name="Reenan R."/>
            <person name="Reily A."/>
            <person name="Remington K.A."/>
            <person name="Rieger T.T."/>
            <person name="Ritchie M.G."/>
            <person name="Robin C."/>
            <person name="Rogers Y.H."/>
            <person name="Rohde C."/>
            <person name="Rozas J."/>
            <person name="Rubenfield M.J."/>
            <person name="Ruiz A."/>
            <person name="Russo S."/>
            <person name="Salzberg S.L."/>
            <person name="Sanchez-Gracia A."/>
            <person name="Saranga D.J."/>
            <person name="Sato H."/>
            <person name="Schaeffer S.W."/>
            <person name="Schatz M.C."/>
            <person name="Schlenke T."/>
            <person name="Schwartz R."/>
            <person name="Segarra C."/>
            <person name="Singh R.S."/>
            <person name="Sirot L."/>
            <person name="Sirota M."/>
            <person name="Sisneros N.B."/>
            <person name="Smith C.D."/>
            <person name="Smith T.F."/>
            <person name="Spieth J."/>
            <person name="Stage D.E."/>
            <person name="Stark A."/>
            <person name="Stephan W."/>
            <person name="Strausberg R.L."/>
            <person name="Strempel S."/>
            <person name="Sturgill D."/>
            <person name="Sutton G."/>
            <person name="Sutton G.G."/>
            <person name="Tao W."/>
            <person name="Teichmann S."/>
            <person name="Tobari Y.N."/>
            <person name="Tomimura Y."/>
            <person name="Tsolas J.M."/>
            <person name="Valente V.L."/>
            <person name="Venter E."/>
            <person name="Venter J.C."/>
            <person name="Vicario S."/>
            <person name="Vieira F.G."/>
            <person name="Vilella A.J."/>
            <person name="Villasante A."/>
            <person name="Walenz B."/>
            <person name="Wang J."/>
            <person name="Wasserman M."/>
            <person name="Watts T."/>
            <person name="Wilson D."/>
            <person name="Wilson R.K."/>
            <person name="Wing R.A."/>
            <person name="Wolfner M.F."/>
            <person name="Wong A."/>
            <person name="Wong G.K."/>
            <person name="Wu C.I."/>
            <person name="Wu G."/>
            <person name="Yamamoto D."/>
            <person name="Yang H.P."/>
            <person name="Yang S.P."/>
            <person name="Yorke J.A."/>
            <person name="Yoshida K."/>
            <person name="Zdobnov E."/>
            <person name="Zhang P."/>
            <person name="Zhang Y."/>
            <person name="Zimin A.V."/>
            <person name="Baldwin J."/>
            <person name="Abdouelleil A."/>
            <person name="Abdulkadir J."/>
            <person name="Abebe A."/>
            <person name="Abera B."/>
            <person name="Abreu J."/>
            <person name="Acer S.C."/>
            <person name="Aftuck L."/>
            <person name="Alexander A."/>
            <person name="An P."/>
            <person name="Anderson E."/>
            <person name="Anderson S."/>
            <person name="Arachi H."/>
            <person name="Azer M."/>
            <person name="Bachantsang P."/>
            <person name="Barry A."/>
            <person name="Bayul T."/>
            <person name="Berlin A."/>
            <person name="Bessette D."/>
            <person name="Bloom T."/>
            <person name="Blye J."/>
            <person name="Boguslavskiy L."/>
            <person name="Bonnet C."/>
            <person name="Boukhgalter B."/>
            <person name="Bourzgui I."/>
            <person name="Brown A."/>
            <person name="Cahill P."/>
            <person name="Channer S."/>
            <person name="Cheshatsang Y."/>
            <person name="Chuda L."/>
            <person name="Citroen M."/>
            <person name="Collymore A."/>
            <person name="Cooke P."/>
            <person name="Costello M."/>
            <person name="D'Aco K."/>
            <person name="Daza R."/>
            <person name="De Haan G."/>
            <person name="DeGray S."/>
            <person name="DeMaso C."/>
            <person name="Dhargay N."/>
            <person name="Dooley K."/>
            <person name="Dooley E."/>
            <person name="Doricent M."/>
            <person name="Dorje P."/>
            <person name="Dorjee K."/>
            <person name="Dupes A."/>
            <person name="Elong R."/>
            <person name="Falk J."/>
            <person name="Farina A."/>
            <person name="Faro S."/>
            <person name="Ferguson D."/>
            <person name="Fisher S."/>
            <person name="Foley C.D."/>
            <person name="Franke A."/>
            <person name="Friedrich D."/>
            <person name="Gadbois L."/>
            <person name="Gearin G."/>
            <person name="Gearin C.R."/>
            <person name="Giannoukos G."/>
            <person name="Goode T."/>
            <person name="Graham J."/>
            <person name="Grandbois E."/>
            <person name="Grewal S."/>
            <person name="Gyaltsen K."/>
            <person name="Hafez N."/>
            <person name="Hagos B."/>
            <person name="Hall J."/>
            <person name="Henson C."/>
            <person name="Hollinger A."/>
            <person name="Honan T."/>
            <person name="Huard M.D."/>
            <person name="Hughes L."/>
            <person name="Hurhula B."/>
            <person name="Husby M.E."/>
            <person name="Kamat A."/>
            <person name="Kanga B."/>
            <person name="Kashin S."/>
            <person name="Khazanovich D."/>
            <person name="Kisner P."/>
            <person name="Lance K."/>
            <person name="Lara M."/>
            <person name="Lee W."/>
            <person name="Lennon N."/>
            <person name="Letendre F."/>
            <person name="LeVine R."/>
            <person name="Lipovsky A."/>
            <person name="Liu X."/>
            <person name="Liu J."/>
            <person name="Liu S."/>
            <person name="Lokyitsang T."/>
            <person name="Lokyitsang Y."/>
            <person name="Lubonja R."/>
            <person name="Lui A."/>
            <person name="MacDonald P."/>
            <person name="Magnisalis V."/>
            <person name="Maru K."/>
            <person name="Matthews C."/>
            <person name="McCusker W."/>
            <person name="McDonough S."/>
            <person name="Mehta T."/>
            <person name="Meldrim J."/>
            <person name="Meneus L."/>
            <person name="Mihai O."/>
            <person name="Mihalev A."/>
            <person name="Mihova T."/>
            <person name="Mittelman R."/>
            <person name="Mlenga V."/>
            <person name="Montmayeur A."/>
            <person name="Mulrain L."/>
            <person name="Navidi A."/>
            <person name="Naylor J."/>
            <person name="Negash T."/>
            <person name="Nguyen T."/>
            <person name="Nguyen N."/>
            <person name="Nicol R."/>
            <person name="Norbu C."/>
            <person name="Norbu N."/>
            <person name="Novod N."/>
            <person name="O'Neill B."/>
            <person name="Osman S."/>
            <person name="Markiewicz E."/>
            <person name="Oyono O.L."/>
            <person name="Patti C."/>
            <person name="Phunkhang P."/>
            <person name="Pierre F."/>
            <person name="Priest M."/>
            <person name="Raghuraman S."/>
            <person name="Rege F."/>
            <person name="Reyes R."/>
            <person name="Rise C."/>
            <person name="Rogov P."/>
            <person name="Ross K."/>
            <person name="Ryan E."/>
            <person name="Settipalli S."/>
            <person name="Shea T."/>
            <person name="Sherpa N."/>
            <person name="Shi L."/>
            <person name="Shih D."/>
            <person name="Sparrow T."/>
            <person name="Spaulding J."/>
            <person name="Stalker J."/>
            <person name="Stange-Thomann N."/>
            <person name="Stavropoulos S."/>
            <person name="Stone C."/>
            <person name="Strader C."/>
            <person name="Tesfaye S."/>
            <person name="Thomson T."/>
            <person name="Thoulutsang Y."/>
            <person name="Thoulutsang D."/>
            <person name="Topham K."/>
            <person name="Topping I."/>
            <person name="Tsamla T."/>
            <person name="Vassiliev H."/>
            <person name="Vo A."/>
            <person name="Wangchuk T."/>
            <person name="Wangdi T."/>
            <person name="Weiand M."/>
            <person name="Wilkinson J."/>
            <person name="Wilson A."/>
            <person name="Yadav S."/>
            <person name="Young G."/>
            <person name="Yu Q."/>
            <person name="Zembek L."/>
            <person name="Zhong D."/>
            <person name="Zimmer A."/>
            <person name="Zwirko Z."/>
            <person name="Jaffe D.B."/>
            <person name="Alvarez P."/>
            <person name="Brockman W."/>
            <person name="Butler J."/>
            <person name="Chin C."/>
            <person name="Gnerre S."/>
            <person name="Grabherr M."/>
            <person name="Kleber M."/>
            <person name="Mauceli E."/>
            <person name="MacCallum I."/>
        </authorList>
    </citation>
    <scope>NUCLEOTIDE SEQUENCE [LARGE SCALE GENOMIC DNA]</scope>
    <source>
        <strain evidence="15">Tucson 14024-0371.13</strain>
    </source>
</reference>
<dbReference type="InterPro" id="IPR014729">
    <property type="entry name" value="Rossmann-like_a/b/a_fold"/>
</dbReference>
<evidence type="ECO:0000313" key="14">
    <source>
        <dbReference type="EMBL" id="EDV37212.1"/>
    </source>
</evidence>